<proteinExistence type="predicted"/>
<dbReference type="PANTHER" id="PTHR33377:SF54">
    <property type="entry name" value="OS01G0256300 PROTEIN"/>
    <property type="match status" value="1"/>
</dbReference>
<sequence length="487" mass="54601">MAQAMDVVLSALATDLVGRVISFLVRKCQEPGATEDAVRLQRALLRAGAVVEEAEGRQIANRAMLLQLNQLRRDLYRGTYVLDALSWRAEDPSPRKRHAAESRPLFSLPLRTSGLSVLAESLEAALGDMREFVVLLGGCPRVARHPYSAYLFMESCMFGRHMEKEQIISFLLHPVRDLDVLPIIGPDKVGKRTLVEHVCLDERVREHFAKIHRLSSDDLDLQSHDHHEHHHLSLIDGNARSLIVIGLADGDCDAANEEKEEEWWRRFHSSVRRRAHRDSKIILISGAEAHAGLGTLPPLRLRAPHREEIWYFFRALAFGGADPEERPELLRVAMALLAVIPDDPALFVAASIIAAFLRVDMSAPSWRHVLGVFAGATNRCGVILCRPVRGSPGILCSFHGRRTLTGMARNELPRVAMVDLVTGGDPVLPNGEKRFDVLVWQSRIPPYASYVATCDMERTRQVAVEKKVRNKRSRSQQDEKRGELAEI</sequence>
<dbReference type="InterPro" id="IPR027417">
    <property type="entry name" value="P-loop_NTPase"/>
</dbReference>
<feature type="region of interest" description="Disordered" evidence="1">
    <location>
        <begin position="467"/>
        <end position="487"/>
    </location>
</feature>
<reference evidence="2" key="1">
    <citation type="submission" date="2024-10" db="EMBL/GenBank/DDBJ databases">
        <authorList>
            <person name="Ryan C."/>
        </authorList>
    </citation>
    <scope>NUCLEOTIDE SEQUENCE [LARGE SCALE GENOMIC DNA]</scope>
</reference>
<protein>
    <recommendedName>
        <fullName evidence="4">Rx N-terminal domain-containing protein</fullName>
    </recommendedName>
</protein>
<dbReference type="Proteomes" id="UP001497457">
    <property type="component" value="Chromosome 17b"/>
</dbReference>
<evidence type="ECO:0000256" key="1">
    <source>
        <dbReference type="SAM" id="MobiDB-lite"/>
    </source>
</evidence>
<keyword evidence="3" id="KW-1185">Reference proteome</keyword>
<dbReference type="PANTHER" id="PTHR33377">
    <property type="entry name" value="OS10G0134700 PROTEIN-RELATED"/>
    <property type="match status" value="1"/>
</dbReference>
<name>A0ABC8YWD2_9POAL</name>
<evidence type="ECO:0000313" key="3">
    <source>
        <dbReference type="Proteomes" id="UP001497457"/>
    </source>
</evidence>
<feature type="compositionally biased region" description="Basic and acidic residues" evidence="1">
    <location>
        <begin position="475"/>
        <end position="487"/>
    </location>
</feature>
<dbReference type="AlphaFoldDB" id="A0ABC8YWD2"/>
<evidence type="ECO:0000313" key="2">
    <source>
        <dbReference type="EMBL" id="CAL4950675.1"/>
    </source>
</evidence>
<evidence type="ECO:0008006" key="4">
    <source>
        <dbReference type="Google" id="ProtNLM"/>
    </source>
</evidence>
<gene>
    <name evidence="2" type="ORF">URODEC1_LOCUS38513</name>
</gene>
<dbReference type="SUPFAM" id="SSF52540">
    <property type="entry name" value="P-loop containing nucleoside triphosphate hydrolases"/>
    <property type="match status" value="1"/>
</dbReference>
<organism evidence="2 3">
    <name type="scientific">Urochloa decumbens</name>
    <dbReference type="NCBI Taxonomy" id="240449"/>
    <lineage>
        <taxon>Eukaryota</taxon>
        <taxon>Viridiplantae</taxon>
        <taxon>Streptophyta</taxon>
        <taxon>Embryophyta</taxon>
        <taxon>Tracheophyta</taxon>
        <taxon>Spermatophyta</taxon>
        <taxon>Magnoliopsida</taxon>
        <taxon>Liliopsida</taxon>
        <taxon>Poales</taxon>
        <taxon>Poaceae</taxon>
        <taxon>PACMAD clade</taxon>
        <taxon>Panicoideae</taxon>
        <taxon>Panicodae</taxon>
        <taxon>Paniceae</taxon>
        <taxon>Melinidinae</taxon>
        <taxon>Urochloa</taxon>
    </lineage>
</organism>
<accession>A0ABC8YWD2</accession>
<dbReference type="EMBL" id="OZ075127">
    <property type="protein sequence ID" value="CAL4950675.1"/>
    <property type="molecule type" value="Genomic_DNA"/>
</dbReference>